<protein>
    <submittedName>
        <fullName evidence="2">Uncharacterized protein</fullName>
    </submittedName>
</protein>
<organism evidence="2 3">
    <name type="scientific">Rotaria sordida</name>
    <dbReference type="NCBI Taxonomy" id="392033"/>
    <lineage>
        <taxon>Eukaryota</taxon>
        <taxon>Metazoa</taxon>
        <taxon>Spiralia</taxon>
        <taxon>Gnathifera</taxon>
        <taxon>Rotifera</taxon>
        <taxon>Eurotatoria</taxon>
        <taxon>Bdelloidea</taxon>
        <taxon>Philodinida</taxon>
        <taxon>Philodinidae</taxon>
        <taxon>Rotaria</taxon>
    </lineage>
</organism>
<feature type="non-terminal residue" evidence="2">
    <location>
        <position position="1"/>
    </location>
</feature>
<reference evidence="2" key="1">
    <citation type="submission" date="2021-02" db="EMBL/GenBank/DDBJ databases">
        <authorList>
            <person name="Nowell W R."/>
        </authorList>
    </citation>
    <scope>NUCLEOTIDE SEQUENCE</scope>
</reference>
<evidence type="ECO:0000256" key="1">
    <source>
        <dbReference type="SAM" id="MobiDB-lite"/>
    </source>
</evidence>
<dbReference type="AlphaFoldDB" id="A0A820N044"/>
<name>A0A820N044_9BILA</name>
<gene>
    <name evidence="2" type="ORF">JBS370_LOCUS42833</name>
</gene>
<proteinExistence type="predicted"/>
<evidence type="ECO:0000313" key="2">
    <source>
        <dbReference type="EMBL" id="CAF4380656.1"/>
    </source>
</evidence>
<dbReference type="EMBL" id="CAJOBD010060283">
    <property type="protein sequence ID" value="CAF4380656.1"/>
    <property type="molecule type" value="Genomic_DNA"/>
</dbReference>
<feature type="region of interest" description="Disordered" evidence="1">
    <location>
        <begin position="1"/>
        <end position="21"/>
    </location>
</feature>
<dbReference type="Proteomes" id="UP000663836">
    <property type="component" value="Unassembled WGS sequence"/>
</dbReference>
<comment type="caution">
    <text evidence="2">The sequence shown here is derived from an EMBL/GenBank/DDBJ whole genome shotgun (WGS) entry which is preliminary data.</text>
</comment>
<sequence length="21" mass="2242">MNVEPVAESTSELKAPNSELP</sequence>
<evidence type="ECO:0000313" key="3">
    <source>
        <dbReference type="Proteomes" id="UP000663836"/>
    </source>
</evidence>
<accession>A0A820N044</accession>